<dbReference type="InterPro" id="IPR050267">
    <property type="entry name" value="Anti-sigma-factor_SerPK"/>
</dbReference>
<dbReference type="PANTHER" id="PTHR35526:SF3">
    <property type="entry name" value="ANTI-SIGMA-F FACTOR RSBW"/>
    <property type="match status" value="1"/>
</dbReference>
<keyword evidence="1" id="KW-0808">Transferase</keyword>
<evidence type="ECO:0000259" key="2">
    <source>
        <dbReference type="Pfam" id="PF13581"/>
    </source>
</evidence>
<dbReference type="OrthoDB" id="2696823at2"/>
<keyword evidence="1" id="KW-0418">Kinase</keyword>
<accession>A0A0L8M5A4</accession>
<dbReference type="EMBL" id="LGUV01000364">
    <property type="protein sequence ID" value="KOG45546.1"/>
    <property type="molecule type" value="Genomic_DNA"/>
</dbReference>
<dbReference type="AlphaFoldDB" id="A0A0L8M5A4"/>
<organism evidence="3 4">
    <name type="scientific">Streptomyces virginiae</name>
    <name type="common">Streptomyces cinnamonensis</name>
    <dbReference type="NCBI Taxonomy" id="1961"/>
    <lineage>
        <taxon>Bacteria</taxon>
        <taxon>Bacillati</taxon>
        <taxon>Actinomycetota</taxon>
        <taxon>Actinomycetes</taxon>
        <taxon>Kitasatosporales</taxon>
        <taxon>Streptomycetaceae</taxon>
        <taxon>Streptomyces</taxon>
    </lineage>
</organism>
<dbReference type="SUPFAM" id="SSF55874">
    <property type="entry name" value="ATPase domain of HSP90 chaperone/DNA topoisomerase II/histidine kinase"/>
    <property type="match status" value="1"/>
</dbReference>
<dbReference type="Pfam" id="PF13581">
    <property type="entry name" value="HATPase_c_2"/>
    <property type="match status" value="1"/>
</dbReference>
<evidence type="ECO:0000313" key="3">
    <source>
        <dbReference type="EMBL" id="KOG45546.1"/>
    </source>
</evidence>
<feature type="domain" description="Histidine kinase/HSP90-like ATPase" evidence="2">
    <location>
        <begin position="26"/>
        <end position="143"/>
    </location>
</feature>
<dbReference type="InterPro" id="IPR036890">
    <property type="entry name" value="HATPase_C_sf"/>
</dbReference>
<evidence type="ECO:0000256" key="1">
    <source>
        <dbReference type="ARBA" id="ARBA00022527"/>
    </source>
</evidence>
<dbReference type="InterPro" id="IPR003594">
    <property type="entry name" value="HATPase_dom"/>
</dbReference>
<reference evidence="4" key="1">
    <citation type="submission" date="2015-07" db="EMBL/GenBank/DDBJ databases">
        <authorList>
            <consortium name="Consortium for Microbial Forensics and Genomics (microFORGE)"/>
            <person name="Knight B.M."/>
            <person name="Roberts D.P."/>
            <person name="Lin D."/>
            <person name="Hari K."/>
            <person name="Fletcher J."/>
            <person name="Melcher U."/>
            <person name="Blagden T."/>
            <person name="Winegar R.A."/>
        </authorList>
    </citation>
    <scope>NUCLEOTIDE SEQUENCE [LARGE SCALE GENOMIC DNA]</scope>
    <source>
        <strain evidence="4">NRRL B-1447</strain>
    </source>
</reference>
<dbReference type="GO" id="GO:0004674">
    <property type="term" value="F:protein serine/threonine kinase activity"/>
    <property type="evidence" value="ECO:0007669"/>
    <property type="project" value="UniProtKB-KW"/>
</dbReference>
<dbReference type="Proteomes" id="UP000037084">
    <property type="component" value="Unassembled WGS sequence"/>
</dbReference>
<dbReference type="CDD" id="cd16936">
    <property type="entry name" value="HATPase_RsbW-like"/>
    <property type="match status" value="1"/>
</dbReference>
<comment type="caution">
    <text evidence="3">The sequence shown here is derived from an EMBL/GenBank/DDBJ whole genome shotgun (WGS) entry which is preliminary data.</text>
</comment>
<name>A0A0L8M5A4_STRVG</name>
<dbReference type="Gene3D" id="3.30.565.10">
    <property type="entry name" value="Histidine kinase-like ATPase, C-terminal domain"/>
    <property type="match status" value="1"/>
</dbReference>
<dbReference type="PATRIC" id="fig|1961.12.peg.6906"/>
<dbReference type="RefSeq" id="WP_053176369.1">
    <property type="nucleotide sequence ID" value="NZ_LGUV01000364.1"/>
</dbReference>
<protein>
    <recommendedName>
        <fullName evidence="2">Histidine kinase/HSP90-like ATPase domain-containing protein</fullName>
    </recommendedName>
</protein>
<sequence length="148" mass="15972">MPRIARLTTTAPSSRKLSPCAHRYDLPADLAAPRLLRTWITARLAGWQLHGPGDDLLLIATELATNAVRHGGTPARITLALRCPDTGQRVVRLEVEDSGPGFDPRSRTHPVRAESCTGRGLLLVDTLSSAWGVRPTAAGQLVWAELPT</sequence>
<dbReference type="PANTHER" id="PTHR35526">
    <property type="entry name" value="ANTI-SIGMA-F FACTOR RSBW-RELATED"/>
    <property type="match status" value="1"/>
</dbReference>
<gene>
    <name evidence="3" type="ORF">ADK75_31140</name>
</gene>
<evidence type="ECO:0000313" key="4">
    <source>
        <dbReference type="Proteomes" id="UP000037084"/>
    </source>
</evidence>
<keyword evidence="1" id="KW-0723">Serine/threonine-protein kinase</keyword>
<proteinExistence type="predicted"/>